<evidence type="ECO:0000313" key="3">
    <source>
        <dbReference type="Proteomes" id="UP000298714"/>
    </source>
</evidence>
<dbReference type="AlphaFoldDB" id="A0A4D7C054"/>
<dbReference type="Pfam" id="PF06325">
    <property type="entry name" value="PrmA"/>
    <property type="match status" value="1"/>
</dbReference>
<dbReference type="Proteomes" id="UP000298714">
    <property type="component" value="Chromosome"/>
</dbReference>
<organism evidence="2 3">
    <name type="scientific">Hankyongella ginsenosidimutans</name>
    <dbReference type="NCBI Taxonomy" id="1763828"/>
    <lineage>
        <taxon>Bacteria</taxon>
        <taxon>Pseudomonadati</taxon>
        <taxon>Pseudomonadota</taxon>
        <taxon>Alphaproteobacteria</taxon>
        <taxon>Sphingomonadales</taxon>
        <taxon>Sphingomonadaceae</taxon>
        <taxon>Hankyongella</taxon>
    </lineage>
</organism>
<evidence type="ECO:0000256" key="1">
    <source>
        <dbReference type="SAM" id="Phobius"/>
    </source>
</evidence>
<accession>A0A4D7C054</accession>
<proteinExistence type="predicted"/>
<dbReference type="Gene3D" id="3.40.50.150">
    <property type="entry name" value="Vaccinia Virus protein VP39"/>
    <property type="match status" value="1"/>
</dbReference>
<keyword evidence="1" id="KW-0472">Membrane</keyword>
<gene>
    <name evidence="2" type="ORF">E6W36_04340</name>
</gene>
<sequence>MPRVAHARFRRALRFDLLVANILAGPLVALAPTLTARLNPGGYLLLAGLLAPQAQAVLGAYRARGLNLVHELGDREWPTLLLRKGRVSRLPPARMEPDLERFRLKQPCFAPNGLALD</sequence>
<keyword evidence="1" id="KW-1133">Transmembrane helix</keyword>
<dbReference type="EMBL" id="CP039704">
    <property type="protein sequence ID" value="QCI79084.1"/>
    <property type="molecule type" value="Genomic_DNA"/>
</dbReference>
<protein>
    <recommendedName>
        <fullName evidence="4">50S ribosomal protein L11 methyltransferase</fullName>
    </recommendedName>
</protein>
<feature type="transmembrane region" description="Helical" evidence="1">
    <location>
        <begin position="12"/>
        <end position="31"/>
    </location>
</feature>
<dbReference type="SUPFAM" id="SSF53335">
    <property type="entry name" value="S-adenosyl-L-methionine-dependent methyltransferases"/>
    <property type="match status" value="1"/>
</dbReference>
<evidence type="ECO:0000313" key="2">
    <source>
        <dbReference type="EMBL" id="QCI79084.1"/>
    </source>
</evidence>
<dbReference type="InterPro" id="IPR029063">
    <property type="entry name" value="SAM-dependent_MTases_sf"/>
</dbReference>
<keyword evidence="1" id="KW-0812">Transmembrane</keyword>
<dbReference type="KEGG" id="hgn:E6W36_04340"/>
<evidence type="ECO:0008006" key="4">
    <source>
        <dbReference type="Google" id="ProtNLM"/>
    </source>
</evidence>
<reference evidence="3" key="1">
    <citation type="submission" date="2019-04" db="EMBL/GenBank/DDBJ databases">
        <title>Complete genome sequence of Sphingomonas sp. W1-2-3.</title>
        <authorList>
            <person name="Im W.T."/>
        </authorList>
    </citation>
    <scope>NUCLEOTIDE SEQUENCE [LARGE SCALE GENOMIC DNA]</scope>
    <source>
        <strain evidence="3">W1-2-3</strain>
    </source>
</reference>
<name>A0A4D7C054_9SPHN</name>
<keyword evidence="3" id="KW-1185">Reference proteome</keyword>